<dbReference type="Proteomes" id="UP001596504">
    <property type="component" value="Unassembled WGS sequence"/>
</dbReference>
<evidence type="ECO:0000313" key="1">
    <source>
        <dbReference type="EMBL" id="MFC7344888.1"/>
    </source>
</evidence>
<protein>
    <submittedName>
        <fullName evidence="1">Uncharacterized protein</fullName>
    </submittedName>
</protein>
<keyword evidence="2" id="KW-1185">Reference proteome</keyword>
<dbReference type="EMBL" id="JBHTCJ010000021">
    <property type="protein sequence ID" value="MFC7344888.1"/>
    <property type="molecule type" value="Genomic_DNA"/>
</dbReference>
<dbReference type="RefSeq" id="WP_380673118.1">
    <property type="nucleotide sequence ID" value="NZ_JBHTCJ010000021.1"/>
</dbReference>
<organism evidence="1 2">
    <name type="scientific">Saccharopolyspora griseoalba</name>
    <dbReference type="NCBI Taxonomy" id="1431848"/>
    <lineage>
        <taxon>Bacteria</taxon>
        <taxon>Bacillati</taxon>
        <taxon>Actinomycetota</taxon>
        <taxon>Actinomycetes</taxon>
        <taxon>Pseudonocardiales</taxon>
        <taxon>Pseudonocardiaceae</taxon>
        <taxon>Saccharopolyspora</taxon>
    </lineage>
</organism>
<proteinExistence type="predicted"/>
<reference evidence="2" key="1">
    <citation type="journal article" date="2019" name="Int. J. Syst. Evol. Microbiol.">
        <title>The Global Catalogue of Microorganisms (GCM) 10K type strain sequencing project: providing services to taxonomists for standard genome sequencing and annotation.</title>
        <authorList>
            <consortium name="The Broad Institute Genomics Platform"/>
            <consortium name="The Broad Institute Genome Sequencing Center for Infectious Disease"/>
            <person name="Wu L."/>
            <person name="Ma J."/>
        </authorList>
    </citation>
    <scope>NUCLEOTIDE SEQUENCE [LARGE SCALE GENOMIC DNA]</scope>
    <source>
        <strain evidence="2">WLHS5</strain>
    </source>
</reference>
<evidence type="ECO:0000313" key="2">
    <source>
        <dbReference type="Proteomes" id="UP001596504"/>
    </source>
</evidence>
<comment type="caution">
    <text evidence="1">The sequence shown here is derived from an EMBL/GenBank/DDBJ whole genome shotgun (WGS) entry which is preliminary data.</text>
</comment>
<gene>
    <name evidence="1" type="ORF">ACFQRI_26050</name>
</gene>
<accession>A0ABW2LT81</accession>
<name>A0ABW2LT81_9PSEU</name>
<sequence>MDVNSNDVGLLSEWAWPRGDWEIITGAEVDRRMRRVSDGTAPGPVSHASPPGVLSGMSELDAVRLARAAGLPVLLDRQAARQRLVHAGWDAKLVQRILDAIDSAHTLERLEAAVIDLFDDVTFERGRPSNWPSSWSSVNEVVGLLCPFADQLDDAAHVKTGGGR</sequence>